<keyword evidence="1" id="KW-0862">Zinc</keyword>
<feature type="compositionally biased region" description="Basic and acidic residues" evidence="2">
    <location>
        <begin position="182"/>
        <end position="201"/>
    </location>
</feature>
<keyword evidence="1" id="KW-0863">Zinc-finger</keyword>
<dbReference type="InterPro" id="IPR036875">
    <property type="entry name" value="Znf_CCHC_sf"/>
</dbReference>
<dbReference type="PROSITE" id="PS50158">
    <property type="entry name" value="ZF_CCHC"/>
    <property type="match status" value="1"/>
</dbReference>
<evidence type="ECO:0000256" key="1">
    <source>
        <dbReference type="PROSITE-ProRule" id="PRU00047"/>
    </source>
</evidence>
<dbReference type="PANTHER" id="PTHR47331">
    <property type="entry name" value="PHD-TYPE DOMAIN-CONTAINING PROTEIN"/>
    <property type="match status" value="1"/>
</dbReference>
<dbReference type="GO" id="GO:0008270">
    <property type="term" value="F:zinc ion binding"/>
    <property type="evidence" value="ECO:0007669"/>
    <property type="project" value="UniProtKB-KW"/>
</dbReference>
<accession>A0A3L8DG47</accession>
<comment type="caution">
    <text evidence="4">The sequence shown here is derived from an EMBL/GenBank/DDBJ whole genome shotgun (WGS) entry which is preliminary data.</text>
</comment>
<dbReference type="SMART" id="SM00343">
    <property type="entry name" value="ZnF_C2HC"/>
    <property type="match status" value="1"/>
</dbReference>
<dbReference type="OrthoDB" id="7553204at2759"/>
<reference evidence="4" key="2">
    <citation type="submission" date="2018-07" db="EMBL/GenBank/DDBJ databases">
        <authorList>
            <person name="Mckenzie S.K."/>
            <person name="Kronauer D.J.C."/>
        </authorList>
    </citation>
    <scope>NUCLEOTIDE SEQUENCE</scope>
    <source>
        <strain evidence="4">Clonal line C1</strain>
    </source>
</reference>
<evidence type="ECO:0000259" key="3">
    <source>
        <dbReference type="PROSITE" id="PS50158"/>
    </source>
</evidence>
<organism evidence="4">
    <name type="scientific">Ooceraea biroi</name>
    <name type="common">Clonal raider ant</name>
    <name type="synonym">Cerapachys biroi</name>
    <dbReference type="NCBI Taxonomy" id="2015173"/>
    <lineage>
        <taxon>Eukaryota</taxon>
        <taxon>Metazoa</taxon>
        <taxon>Ecdysozoa</taxon>
        <taxon>Arthropoda</taxon>
        <taxon>Hexapoda</taxon>
        <taxon>Insecta</taxon>
        <taxon>Pterygota</taxon>
        <taxon>Neoptera</taxon>
        <taxon>Endopterygota</taxon>
        <taxon>Hymenoptera</taxon>
        <taxon>Apocrita</taxon>
        <taxon>Aculeata</taxon>
        <taxon>Formicoidea</taxon>
        <taxon>Formicidae</taxon>
        <taxon>Dorylinae</taxon>
        <taxon>Ooceraea</taxon>
    </lineage>
</organism>
<feature type="region of interest" description="Disordered" evidence="2">
    <location>
        <begin position="182"/>
        <end position="204"/>
    </location>
</feature>
<dbReference type="EMBL" id="QOIP01000008">
    <property type="protein sequence ID" value="RLU19427.1"/>
    <property type="molecule type" value="Genomic_DNA"/>
</dbReference>
<feature type="domain" description="CCHC-type" evidence="3">
    <location>
        <begin position="150"/>
        <end position="164"/>
    </location>
</feature>
<protein>
    <recommendedName>
        <fullName evidence="3">CCHC-type domain-containing protein</fullName>
    </recommendedName>
</protein>
<evidence type="ECO:0000256" key="2">
    <source>
        <dbReference type="SAM" id="MobiDB-lite"/>
    </source>
</evidence>
<dbReference type="GO" id="GO:0003676">
    <property type="term" value="F:nucleic acid binding"/>
    <property type="evidence" value="ECO:0007669"/>
    <property type="project" value="InterPro"/>
</dbReference>
<sequence length="505" mass="57448">MIEELNVGKGTALKPGDIFLVDRGFRDSLKSIQEKGFVAKMPCFSDTPSSSLTTEQANTSRMVTKSRYIVEYVNGWIKNFFQFFNSIDAHGQRCTQRSDTSGTDLVYIKLRTKSLRMFFVSSREESTFCSEFLRLSVQERLAIVKQKQLCINCLKSGHYAKECKASKCRKCSKVHNTLLHLEGERSSSKKPPDVTPKKSEETEQVMHCVQRKDDYLVNGTRKLEVKQEPPSKESSSQVILATAQVYVRDGQGRRQTCRALLDPGSQSHFVTEELARRLQLPSRAESAAINGIMRNVTRIERSVKVRMESRNTAFEADLECLIISTITEQLPQLKINKRLGNLPQDHRLADPAYDKPGSVDMLIGAGLFWKLLCVGQVKSGKGHPTWQKTQLGWIVGGELFNTEMKTDNTGLVTCLANNQMLNKQLERFWAQEEGQENRQLNIQETYCENYFDETTTRDSAGRFIACPERKELGLAIQDSKQQDDSTRWNGAFEDSFQLRKNTFDL</sequence>
<keyword evidence="1" id="KW-0479">Metal-binding</keyword>
<gene>
    <name evidence="4" type="ORF">DMN91_007984</name>
</gene>
<dbReference type="InterPro" id="IPR001878">
    <property type="entry name" value="Znf_CCHC"/>
</dbReference>
<evidence type="ECO:0000313" key="4">
    <source>
        <dbReference type="EMBL" id="RLU19427.1"/>
    </source>
</evidence>
<proteinExistence type="predicted"/>
<dbReference type="Proteomes" id="UP000279307">
    <property type="component" value="Chromosome 8"/>
</dbReference>
<dbReference type="SUPFAM" id="SSF57756">
    <property type="entry name" value="Retrovirus zinc finger-like domains"/>
    <property type="match status" value="1"/>
</dbReference>
<reference evidence="4" key="1">
    <citation type="journal article" date="2018" name="Genome Res.">
        <title>The genomic architecture and molecular evolution of ant odorant receptors.</title>
        <authorList>
            <person name="McKenzie S.K."/>
            <person name="Kronauer D.J.C."/>
        </authorList>
    </citation>
    <scope>NUCLEOTIDE SEQUENCE [LARGE SCALE GENOMIC DNA]</scope>
    <source>
        <strain evidence="4">Clonal line C1</strain>
    </source>
</reference>
<dbReference type="AlphaFoldDB" id="A0A3L8DG47"/>
<name>A0A3L8DG47_OOCBI</name>